<comment type="caution">
    <text evidence="9">The sequence shown here is derived from an EMBL/GenBank/DDBJ whole genome shotgun (WGS) entry which is preliminary data.</text>
</comment>
<dbReference type="InterPro" id="IPR002490">
    <property type="entry name" value="V-ATPase_116kDa_su"/>
</dbReference>
<feature type="transmembrane region" description="Helical" evidence="8">
    <location>
        <begin position="447"/>
        <end position="468"/>
    </location>
</feature>
<accession>A0A117M6Q1</accession>
<keyword evidence="6" id="KW-0406">Ion transport</keyword>
<reference evidence="10" key="1">
    <citation type="journal article" date="2015" name="MBio">
        <title>Genome-Resolved Metagenomic Analysis Reveals Roles for Candidate Phyla and Other Microbial Community Members in Biogeochemical Transformations in Oil Reservoirs.</title>
        <authorList>
            <person name="Hu P."/>
            <person name="Tom L."/>
            <person name="Singh A."/>
            <person name="Thomas B.C."/>
            <person name="Baker B.J."/>
            <person name="Piceno Y.M."/>
            <person name="Andersen G.L."/>
            <person name="Banfield J.F."/>
        </authorList>
    </citation>
    <scope>NUCLEOTIDE SEQUENCE [LARGE SCALE GENOMIC DNA]</scope>
</reference>
<dbReference type="GO" id="GO:0033179">
    <property type="term" value="C:proton-transporting V-type ATPase, V0 domain"/>
    <property type="evidence" value="ECO:0007669"/>
    <property type="project" value="InterPro"/>
</dbReference>
<sequence length="664" mass="76469">MAVAKLKKILLVTHKDSEKEILERLKTKFFVEIRPFTLNVENDVDIKAKKFNENVKILENSLEVINKYKGIFKYLAKQGKVVVKRSEYLQISKNEKILDIAKDIVDTDKKIEEINSKIKNLKSEINHLAVWNVFTGKLEDLKDFGNYTLLLGKINLKNIKKEEFEKSFEGKNLSVEELNTDGDFAYYIIGYLNSEKESVEELLLKSAFENAIFENMSGTIEENILLKRDQIKHTENDKKKLSEKIKILMEKYEKEITVYLEYSLEQEKIYDIFSNSYKTEKTSFYTLWIKQEDFEKIKGLKDDFKYVEIFEIELEEGEEPPIILENKKVLKPFEMVTSMFGVPRYYEIDPTPFIGVFFGLFFGLCITDAIYGLILMILTLILLIKIPKTRGGLIQLMFYGGFWTFIMGALFSGWFGDLPNYINLGKYTSKIALLGDPVNTFEGAMNFFRLSLLLGVFHIMFGLSIKFFDNIFKKDYQTAFFDSFVWITYIGSVILMFLGTEMAVSMDLVKKPLVSMGVVKVLGFVTLISALTIIIFSNRNEKSWFMRIFMGILNATIVGGLSSYVGDILSYIRLMALGLTSAGIGVAINKIAFSMTEIKFLGPILTVIVLLFGHLFNLAINLLGGFVHTLRLHFVEFFNKFYSGGGIPFREFKEEYKYITIIED</sequence>
<evidence type="ECO:0000313" key="10">
    <source>
        <dbReference type="Proteomes" id="UP000053467"/>
    </source>
</evidence>
<evidence type="ECO:0000256" key="4">
    <source>
        <dbReference type="ARBA" id="ARBA00022692"/>
    </source>
</evidence>
<dbReference type="AlphaFoldDB" id="A0A117M6Q1"/>
<evidence type="ECO:0000256" key="5">
    <source>
        <dbReference type="ARBA" id="ARBA00022989"/>
    </source>
</evidence>
<dbReference type="PANTHER" id="PTHR11629">
    <property type="entry name" value="VACUOLAR PROTON ATPASES"/>
    <property type="match status" value="1"/>
</dbReference>
<comment type="similarity">
    <text evidence="2">Belongs to the V-ATPase 116 kDa subunit family.</text>
</comment>
<feature type="transmembrane region" description="Helical" evidence="8">
    <location>
        <begin position="396"/>
        <end position="415"/>
    </location>
</feature>
<comment type="subcellular location">
    <subcellularLocation>
        <location evidence="1">Membrane</location>
        <topology evidence="1">Multi-pass membrane protein</topology>
    </subcellularLocation>
</comment>
<feature type="transmembrane region" description="Helical" evidence="8">
    <location>
        <begin position="544"/>
        <end position="565"/>
    </location>
</feature>
<organism evidence="9 10">
    <name type="scientific">candidate division TA06 bacterium 34_109</name>
    <dbReference type="NCBI Taxonomy" id="1635277"/>
    <lineage>
        <taxon>Bacteria</taxon>
        <taxon>Bacteria division TA06</taxon>
    </lineage>
</organism>
<keyword evidence="5 8" id="KW-1133">Transmembrane helix</keyword>
<dbReference type="Proteomes" id="UP000053467">
    <property type="component" value="Unassembled WGS sequence"/>
</dbReference>
<dbReference type="EMBL" id="LGGX01000005">
    <property type="protein sequence ID" value="KUK87414.1"/>
    <property type="molecule type" value="Genomic_DNA"/>
</dbReference>
<evidence type="ECO:0000256" key="3">
    <source>
        <dbReference type="ARBA" id="ARBA00022448"/>
    </source>
</evidence>
<keyword evidence="7 8" id="KW-0472">Membrane</keyword>
<feature type="transmembrane region" description="Helical" evidence="8">
    <location>
        <begin position="571"/>
        <end position="588"/>
    </location>
</feature>
<name>A0A117M6Q1_UNCT6</name>
<dbReference type="GO" id="GO:0016471">
    <property type="term" value="C:vacuolar proton-transporting V-type ATPase complex"/>
    <property type="evidence" value="ECO:0007669"/>
    <property type="project" value="TreeGrafter"/>
</dbReference>
<evidence type="ECO:0000256" key="7">
    <source>
        <dbReference type="ARBA" id="ARBA00023136"/>
    </source>
</evidence>
<dbReference type="GO" id="GO:0051117">
    <property type="term" value="F:ATPase binding"/>
    <property type="evidence" value="ECO:0007669"/>
    <property type="project" value="TreeGrafter"/>
</dbReference>
<dbReference type="GO" id="GO:0046961">
    <property type="term" value="F:proton-transporting ATPase activity, rotational mechanism"/>
    <property type="evidence" value="ECO:0007669"/>
    <property type="project" value="InterPro"/>
</dbReference>
<protein>
    <submittedName>
        <fullName evidence="9">Uncharacterized protein</fullName>
    </submittedName>
</protein>
<feature type="transmembrane region" description="Helical" evidence="8">
    <location>
        <begin position="353"/>
        <end position="384"/>
    </location>
</feature>
<evidence type="ECO:0000256" key="1">
    <source>
        <dbReference type="ARBA" id="ARBA00004141"/>
    </source>
</evidence>
<feature type="transmembrane region" description="Helical" evidence="8">
    <location>
        <begin position="480"/>
        <end position="498"/>
    </location>
</feature>
<gene>
    <name evidence="9" type="ORF">XE03_0812</name>
</gene>
<dbReference type="PANTHER" id="PTHR11629:SF63">
    <property type="entry name" value="V-TYPE PROTON ATPASE SUBUNIT A"/>
    <property type="match status" value="1"/>
</dbReference>
<keyword evidence="4 8" id="KW-0812">Transmembrane</keyword>
<keyword evidence="3" id="KW-0813">Transport</keyword>
<evidence type="ECO:0000313" key="9">
    <source>
        <dbReference type="EMBL" id="KUK87414.1"/>
    </source>
</evidence>
<evidence type="ECO:0000256" key="2">
    <source>
        <dbReference type="ARBA" id="ARBA00009904"/>
    </source>
</evidence>
<proteinExistence type="inferred from homology"/>
<evidence type="ECO:0000256" key="6">
    <source>
        <dbReference type="ARBA" id="ARBA00023065"/>
    </source>
</evidence>
<dbReference type="Pfam" id="PF01496">
    <property type="entry name" value="V_ATPase_I"/>
    <property type="match status" value="2"/>
</dbReference>
<dbReference type="GO" id="GO:0007035">
    <property type="term" value="P:vacuolar acidification"/>
    <property type="evidence" value="ECO:0007669"/>
    <property type="project" value="TreeGrafter"/>
</dbReference>
<evidence type="ECO:0000256" key="8">
    <source>
        <dbReference type="SAM" id="Phobius"/>
    </source>
</evidence>
<feature type="transmembrane region" description="Helical" evidence="8">
    <location>
        <begin position="518"/>
        <end position="537"/>
    </location>
</feature>
<feature type="transmembrane region" description="Helical" evidence="8">
    <location>
        <begin position="600"/>
        <end position="620"/>
    </location>
</feature>